<comment type="caution">
    <text evidence="1">The sequence shown here is derived from an EMBL/GenBank/DDBJ whole genome shotgun (WGS) entry which is preliminary data.</text>
</comment>
<evidence type="ECO:0000313" key="1">
    <source>
        <dbReference type="EMBL" id="MBK1865851.1"/>
    </source>
</evidence>
<gene>
    <name evidence="1" type="ORF">JHL16_05770</name>
</gene>
<keyword evidence="2" id="KW-1185">Reference proteome</keyword>
<sequence length="320" mass="37310">MKNRDIAIADSLRALDQPRRLLFRYYKDRYAAMLLERQLQPCQPIRALRAGPYARLLDRPAIKAVVAAKGDGFLRRDDLALLWLYETQTYGVTFARWGSEKSCDRRWNQTSRPRRQLVLQLNFPHAHDAEYRRLIPDAKEMPFACRFHPVNVSKRITMAWARIDIDLKSGEALIEEVQNDWIRNVGGSLADAVAGWGRYAKPADIEKLRHYAGSVLAPHADMWSEAVLAAALQILMGECSLLRVWYHHFATGCEIKNLHKPFWKPPRSLYTDLPKRFCFELTDEPPAFILPAQPRWLRKKLERREGRFWRMDADHSLTFI</sequence>
<reference evidence="1" key="1">
    <citation type="submission" date="2021-01" db="EMBL/GenBank/DDBJ databases">
        <authorList>
            <person name="Sun Q."/>
        </authorList>
    </citation>
    <scope>NUCLEOTIDE SEQUENCE</scope>
    <source>
        <strain evidence="1">YIM B02566</strain>
    </source>
</reference>
<name>A0ACC5R078_9HYPH</name>
<proteinExistence type="predicted"/>
<evidence type="ECO:0000313" key="2">
    <source>
        <dbReference type="Proteomes" id="UP000616151"/>
    </source>
</evidence>
<accession>A0ACC5R078</accession>
<organism evidence="1 2">
    <name type="scientific">Taklimakanibacter albus</name>
    <dbReference type="NCBI Taxonomy" id="2800327"/>
    <lineage>
        <taxon>Bacteria</taxon>
        <taxon>Pseudomonadati</taxon>
        <taxon>Pseudomonadota</taxon>
        <taxon>Alphaproteobacteria</taxon>
        <taxon>Hyphomicrobiales</taxon>
        <taxon>Aestuariivirgaceae</taxon>
        <taxon>Taklimakanibacter</taxon>
    </lineage>
</organism>
<dbReference type="Proteomes" id="UP000616151">
    <property type="component" value="Unassembled WGS sequence"/>
</dbReference>
<dbReference type="EMBL" id="JAENHL010000006">
    <property type="protein sequence ID" value="MBK1865851.1"/>
    <property type="molecule type" value="Genomic_DNA"/>
</dbReference>
<protein>
    <submittedName>
        <fullName evidence="1">Uncharacterized protein</fullName>
    </submittedName>
</protein>